<dbReference type="EMBL" id="CP060244">
    <property type="protein sequence ID" value="QNT77917.1"/>
    <property type="molecule type" value="Genomic_DNA"/>
</dbReference>
<organism evidence="2 3">
    <name type="scientific">Entomobacter blattae</name>
    <dbReference type="NCBI Taxonomy" id="2762277"/>
    <lineage>
        <taxon>Bacteria</taxon>
        <taxon>Pseudomonadati</taxon>
        <taxon>Pseudomonadota</taxon>
        <taxon>Alphaproteobacteria</taxon>
        <taxon>Acetobacterales</taxon>
        <taxon>Acetobacteraceae</taxon>
        <taxon>Entomobacter</taxon>
    </lineage>
</organism>
<evidence type="ECO:0000256" key="1">
    <source>
        <dbReference type="SAM" id="MobiDB-lite"/>
    </source>
</evidence>
<dbReference type="Proteomes" id="UP000516349">
    <property type="component" value="Chromosome"/>
</dbReference>
<proteinExistence type="predicted"/>
<dbReference type="KEGG" id="ebla:JGUZn3_06750"/>
<accession>A0A7H1NQ57</accession>
<feature type="compositionally biased region" description="Polar residues" evidence="1">
    <location>
        <begin position="73"/>
        <end position="82"/>
    </location>
</feature>
<feature type="region of interest" description="Disordered" evidence="1">
    <location>
        <begin position="44"/>
        <end position="83"/>
    </location>
</feature>
<dbReference type="RefSeq" id="WP_203414310.1">
    <property type="nucleotide sequence ID" value="NZ_CP060244.1"/>
</dbReference>
<evidence type="ECO:0008006" key="4">
    <source>
        <dbReference type="Google" id="ProtNLM"/>
    </source>
</evidence>
<dbReference type="PROSITE" id="PS51257">
    <property type="entry name" value="PROKAR_LIPOPROTEIN"/>
    <property type="match status" value="1"/>
</dbReference>
<name>A0A7H1NQ57_9PROT</name>
<reference evidence="2 3" key="1">
    <citation type="submission" date="2020-08" db="EMBL/GenBank/DDBJ databases">
        <title>Complete genome sequence of Entomobacter blattae G55GP.</title>
        <authorList>
            <person name="Poehlein A."/>
            <person name="Guzman J."/>
            <person name="Daniel R."/>
            <person name="Vilcinskas A."/>
        </authorList>
    </citation>
    <scope>NUCLEOTIDE SEQUENCE [LARGE SCALE GENOMIC DNA]</scope>
    <source>
        <strain evidence="2 3">G55GP</strain>
    </source>
</reference>
<sequence>MRKGNFFSAIHSGFALKHWGLIMIGLLGGGLLTGCDLIDQRTFNDQASRRPSPPPLPVVPQSSSTAVPPLVEFTSSTPQDQWQKPLEKGAQQALARKPNVLFVVILSVSAQLSGEEQQKHLEDMAKNQAHNVADVLVGAGVPSSQIELQAHSDGALSKEKDMVQVFVH</sequence>
<keyword evidence="3" id="KW-1185">Reference proteome</keyword>
<gene>
    <name evidence="2" type="ORF">JGUZn3_06750</name>
</gene>
<evidence type="ECO:0000313" key="2">
    <source>
        <dbReference type="EMBL" id="QNT77917.1"/>
    </source>
</evidence>
<evidence type="ECO:0000313" key="3">
    <source>
        <dbReference type="Proteomes" id="UP000516349"/>
    </source>
</evidence>
<dbReference type="AlphaFoldDB" id="A0A7H1NQ57"/>
<protein>
    <recommendedName>
        <fullName evidence="4">OmpA-like domain-containing protein</fullName>
    </recommendedName>
</protein>